<dbReference type="PRINTS" id="PR00348">
    <property type="entry name" value="UBIQUITIN"/>
</dbReference>
<organism evidence="4 5">
    <name type="scientific">Tanacetum coccineum</name>
    <dbReference type="NCBI Taxonomy" id="301880"/>
    <lineage>
        <taxon>Eukaryota</taxon>
        <taxon>Viridiplantae</taxon>
        <taxon>Streptophyta</taxon>
        <taxon>Embryophyta</taxon>
        <taxon>Tracheophyta</taxon>
        <taxon>Spermatophyta</taxon>
        <taxon>Magnoliopsida</taxon>
        <taxon>eudicotyledons</taxon>
        <taxon>Gunneridae</taxon>
        <taxon>Pentapetalae</taxon>
        <taxon>asterids</taxon>
        <taxon>campanulids</taxon>
        <taxon>Asterales</taxon>
        <taxon>Asteraceae</taxon>
        <taxon>Asteroideae</taxon>
        <taxon>Anthemideae</taxon>
        <taxon>Anthemidinae</taxon>
        <taxon>Tanacetum</taxon>
    </lineage>
</organism>
<name>A0ABQ5FK05_9ASTR</name>
<reference evidence="4" key="2">
    <citation type="submission" date="2022-01" db="EMBL/GenBank/DDBJ databases">
        <authorList>
            <person name="Yamashiro T."/>
            <person name="Shiraishi A."/>
            <person name="Satake H."/>
            <person name="Nakayama K."/>
        </authorList>
    </citation>
    <scope>NUCLEOTIDE SEQUENCE</scope>
</reference>
<reference evidence="4" key="1">
    <citation type="journal article" date="2022" name="Int. J. Mol. Sci.">
        <title>Draft Genome of Tanacetum Coccineum: Genomic Comparison of Closely Related Tanacetum-Family Plants.</title>
        <authorList>
            <person name="Yamashiro T."/>
            <person name="Shiraishi A."/>
            <person name="Nakayama K."/>
            <person name="Satake H."/>
        </authorList>
    </citation>
    <scope>NUCLEOTIDE SEQUENCE</scope>
</reference>
<dbReference type="Gene3D" id="3.10.20.90">
    <property type="entry name" value="Phosphatidylinositol 3-kinase Catalytic Subunit, Chain A, domain 1"/>
    <property type="match status" value="2"/>
</dbReference>
<dbReference type="InterPro" id="IPR029071">
    <property type="entry name" value="Ubiquitin-like_domsf"/>
</dbReference>
<dbReference type="SUPFAM" id="SSF54236">
    <property type="entry name" value="Ubiquitin-like"/>
    <property type="match status" value="1"/>
</dbReference>
<dbReference type="Pfam" id="PF00240">
    <property type="entry name" value="ubiquitin"/>
    <property type="match status" value="1"/>
</dbReference>
<gene>
    <name evidence="4" type="ORF">Tco_1015121</name>
</gene>
<evidence type="ECO:0000256" key="2">
    <source>
        <dbReference type="ARBA" id="ARBA00022843"/>
    </source>
</evidence>
<evidence type="ECO:0000259" key="3">
    <source>
        <dbReference type="PROSITE" id="PS50053"/>
    </source>
</evidence>
<evidence type="ECO:0000313" key="5">
    <source>
        <dbReference type="Proteomes" id="UP001151760"/>
    </source>
</evidence>
<dbReference type="InterPro" id="IPR000626">
    <property type="entry name" value="Ubiquitin-like_dom"/>
</dbReference>
<dbReference type="EMBL" id="BQNB010017476">
    <property type="protein sequence ID" value="GJT63641.1"/>
    <property type="molecule type" value="Genomic_DNA"/>
</dbReference>
<accession>A0ABQ5FK05</accession>
<dbReference type="Proteomes" id="UP001151760">
    <property type="component" value="Unassembled WGS sequence"/>
</dbReference>
<keyword evidence="5" id="KW-1185">Reference proteome</keyword>
<evidence type="ECO:0000256" key="1">
    <source>
        <dbReference type="ARBA" id="ARBA00022499"/>
    </source>
</evidence>
<sequence>MGKTTGLEVKSSNTKVMKAMIDDKDGIPLHDLAGSLMESMSMMTSSMMTIPLLNAVSRMRTPASSSSILVFTFPIVSKSLTSRVMVLPSTMLTNICINPLYVASRRSRVDPFLIWHSTRLKTQKKEGIPSYHQKLFFTEEQLVDNFTLDDYYIHNNYVLHLVLKSKKWLKIFIKTVTGKTTGLEVESFDTINNVM</sequence>
<dbReference type="InterPro" id="IPR019956">
    <property type="entry name" value="Ubiquitin_dom"/>
</dbReference>
<protein>
    <submittedName>
        <fullName evidence="4">Polyubiquitin 11-like protein</fullName>
    </submittedName>
</protein>
<dbReference type="PANTHER" id="PTHR10666">
    <property type="entry name" value="UBIQUITIN"/>
    <property type="match status" value="1"/>
</dbReference>
<keyword evidence="2" id="KW-0832">Ubl conjugation</keyword>
<dbReference type="PROSITE" id="PS50053">
    <property type="entry name" value="UBIQUITIN_2"/>
    <property type="match status" value="1"/>
</dbReference>
<proteinExistence type="predicted"/>
<dbReference type="InterPro" id="IPR050158">
    <property type="entry name" value="Ubiquitin_ubiquitin-like"/>
</dbReference>
<evidence type="ECO:0000313" key="4">
    <source>
        <dbReference type="EMBL" id="GJT63641.1"/>
    </source>
</evidence>
<feature type="domain" description="Ubiquitin-like" evidence="3">
    <location>
        <begin position="119"/>
        <end position="164"/>
    </location>
</feature>
<comment type="caution">
    <text evidence="4">The sequence shown here is derived from an EMBL/GenBank/DDBJ whole genome shotgun (WGS) entry which is preliminary data.</text>
</comment>
<keyword evidence="1" id="KW-1017">Isopeptide bond</keyword>